<dbReference type="STRING" id="390241.SAMN04488023_11976"/>
<dbReference type="Proteomes" id="UP000199572">
    <property type="component" value="Unassembled WGS sequence"/>
</dbReference>
<dbReference type="AlphaFoldDB" id="A0A1H9ST19"/>
<keyword evidence="3" id="KW-1185">Reference proteome</keyword>
<sequence>MKKILILFSFVLAMTAQTNAQTIFDSWPELKAFHSVMSDTFHSAEEGNLNRIKQKSAELTAKASKMQNSLIPKAYKTPAIKASIEKLYMESKVLDQQVKSKEKDAVILKSLTALHDRFHEIVGLCREKNH</sequence>
<evidence type="ECO:0000313" key="2">
    <source>
        <dbReference type="EMBL" id="SER88150.1"/>
    </source>
</evidence>
<protein>
    <recommendedName>
        <fullName evidence="4">Cytochrome b562</fullName>
    </recommendedName>
</protein>
<name>A0A1H9ST19_9SPHI</name>
<evidence type="ECO:0008006" key="4">
    <source>
        <dbReference type="Google" id="ProtNLM"/>
    </source>
</evidence>
<evidence type="ECO:0000256" key="1">
    <source>
        <dbReference type="SAM" id="SignalP"/>
    </source>
</evidence>
<organism evidence="2 3">
    <name type="scientific">Pedobacter rhizosphaerae</name>
    <dbReference type="NCBI Taxonomy" id="390241"/>
    <lineage>
        <taxon>Bacteria</taxon>
        <taxon>Pseudomonadati</taxon>
        <taxon>Bacteroidota</taxon>
        <taxon>Sphingobacteriia</taxon>
        <taxon>Sphingobacteriales</taxon>
        <taxon>Sphingobacteriaceae</taxon>
        <taxon>Pedobacter</taxon>
    </lineage>
</organism>
<keyword evidence="1" id="KW-0732">Signal</keyword>
<proteinExistence type="predicted"/>
<feature type="chain" id="PRO_5011565770" description="Cytochrome b562" evidence="1">
    <location>
        <begin position="21"/>
        <end position="130"/>
    </location>
</feature>
<accession>A0A1H9ST19</accession>
<dbReference type="OrthoDB" id="666901at2"/>
<evidence type="ECO:0000313" key="3">
    <source>
        <dbReference type="Proteomes" id="UP000199572"/>
    </source>
</evidence>
<gene>
    <name evidence="2" type="ORF">SAMN04488023_11976</name>
</gene>
<dbReference type="EMBL" id="FOGG01000019">
    <property type="protein sequence ID" value="SER88150.1"/>
    <property type="molecule type" value="Genomic_DNA"/>
</dbReference>
<feature type="signal peptide" evidence="1">
    <location>
        <begin position="1"/>
        <end position="20"/>
    </location>
</feature>
<reference evidence="2 3" key="1">
    <citation type="submission" date="2016-10" db="EMBL/GenBank/DDBJ databases">
        <authorList>
            <person name="de Groot N.N."/>
        </authorList>
    </citation>
    <scope>NUCLEOTIDE SEQUENCE [LARGE SCALE GENOMIC DNA]</scope>
    <source>
        <strain evidence="2 3">DSM 18610</strain>
    </source>
</reference>
<dbReference type="RefSeq" id="WP_090885880.1">
    <property type="nucleotide sequence ID" value="NZ_FOGG01000019.1"/>
</dbReference>